<dbReference type="EMBL" id="EF583987">
    <property type="protein sequence ID" value="ABQ75874.1"/>
    <property type="molecule type" value="Genomic_DNA"/>
</dbReference>
<organism evidence="1">
    <name type="scientific">uncultured haloarchaeon</name>
    <dbReference type="NCBI Taxonomy" id="160804"/>
    <lineage>
        <taxon>Archaea</taxon>
        <taxon>Methanobacteriati</taxon>
        <taxon>Methanobacteriota</taxon>
        <taxon>Stenosarchaea group</taxon>
        <taxon>Halobacteria</taxon>
        <taxon>Halobacteriales</taxon>
        <taxon>Halobacteriaceae</taxon>
        <taxon>environmental samples</taxon>
    </lineage>
</organism>
<dbReference type="AlphaFoldDB" id="A5YSB7"/>
<evidence type="ECO:0000313" key="1">
    <source>
        <dbReference type="EMBL" id="ABQ75874.1"/>
    </source>
</evidence>
<proteinExistence type="predicted"/>
<accession>A5YSB7</accession>
<evidence type="ECO:0008006" key="2">
    <source>
        <dbReference type="Google" id="ProtNLM"/>
    </source>
</evidence>
<reference evidence="1" key="1">
    <citation type="journal article" date="2007" name="ISME J.">
        <title>Genomic plasticity in prokaryotes: the case of the square haloarchaeon.</title>
        <authorList>
            <person name="Cuadros-Orellana S."/>
            <person name="Martin-Cuadrado A.B."/>
            <person name="Legault B."/>
            <person name="D'Auria G."/>
            <person name="Zhaxybayeva O."/>
            <person name="Papke R.T."/>
            <person name="Rodriguez-Valera F."/>
        </authorList>
    </citation>
    <scope>NUCLEOTIDE SEQUENCE</scope>
</reference>
<dbReference type="InterPro" id="IPR043813">
    <property type="entry name" value="DUF5795"/>
</dbReference>
<dbReference type="Pfam" id="PF19108">
    <property type="entry name" value="DUF5795"/>
    <property type="match status" value="1"/>
</dbReference>
<protein>
    <recommendedName>
        <fullName evidence="2">Small CPxCG-related zinc finger protein</fullName>
    </recommendedName>
</protein>
<name>A5YSB7_9EURY</name>
<sequence length="110" mass="12726">MTQSEGIITTLNQSERWCRSLFRRHDGLTSFDIMHYRMSNRVVEGRMVTPERLAELVEGERPLEAEPIEDADRSCPECDENVISVGYMPSVTEFVTAYKCQECSWSDTDR</sequence>